<gene>
    <name evidence="2" type="ORF">FSARC_13636</name>
</gene>
<comment type="caution">
    <text evidence="2">The sequence shown here is derived from an EMBL/GenBank/DDBJ whole genome shotgun (WGS) entry which is preliminary data.</text>
</comment>
<dbReference type="InterPro" id="IPR036282">
    <property type="entry name" value="Glutathione-S-Trfase_C_sf"/>
</dbReference>
<dbReference type="OrthoDB" id="4951845at2759"/>
<dbReference type="Gene3D" id="1.20.1050.10">
    <property type="match status" value="1"/>
</dbReference>
<proteinExistence type="predicted"/>
<dbReference type="Proteomes" id="UP000622797">
    <property type="component" value="Unassembled WGS sequence"/>
</dbReference>
<accession>A0A8H4WT02</accession>
<evidence type="ECO:0000313" key="2">
    <source>
        <dbReference type="EMBL" id="KAF4948830.1"/>
    </source>
</evidence>
<dbReference type="SUPFAM" id="SSF47616">
    <property type="entry name" value="GST C-terminal domain-like"/>
    <property type="match status" value="1"/>
</dbReference>
<keyword evidence="3" id="KW-1185">Reference proteome</keyword>
<dbReference type="Gene3D" id="3.40.30.10">
    <property type="entry name" value="Glutaredoxin"/>
    <property type="match status" value="2"/>
</dbReference>
<dbReference type="EMBL" id="JABEXW010001033">
    <property type="protein sequence ID" value="KAF4948830.1"/>
    <property type="molecule type" value="Genomic_DNA"/>
</dbReference>
<dbReference type="AlphaFoldDB" id="A0A8H4WT02"/>
<reference evidence="2" key="1">
    <citation type="journal article" date="2020" name="BMC Genomics">
        <title>Correction to: Identification and distribution of gene clusters required for synthesis of sphingolipid metabolism inhibitors in diverse species of the filamentous fungus Fusarium.</title>
        <authorList>
            <person name="Kim H.S."/>
            <person name="Lohmar J.M."/>
            <person name="Busman M."/>
            <person name="Brown D.W."/>
            <person name="Naumann T.A."/>
            <person name="Divon H.H."/>
            <person name="Lysoe E."/>
            <person name="Uhlig S."/>
            <person name="Proctor R.H."/>
        </authorList>
    </citation>
    <scope>NUCLEOTIDE SEQUENCE</scope>
    <source>
        <strain evidence="2">NRRL 20472</strain>
    </source>
</reference>
<evidence type="ECO:0000259" key="1">
    <source>
        <dbReference type="Pfam" id="PF22041"/>
    </source>
</evidence>
<protein>
    <recommendedName>
        <fullName evidence="1">Glutathione S-transferase UstS-like C-terminal domain-containing protein</fullName>
    </recommendedName>
</protein>
<feature type="domain" description="Glutathione S-transferase UstS-like C-terminal" evidence="1">
    <location>
        <begin position="151"/>
        <end position="250"/>
    </location>
</feature>
<organism evidence="2 3">
    <name type="scientific">Fusarium sarcochroum</name>
    <dbReference type="NCBI Taxonomy" id="1208366"/>
    <lineage>
        <taxon>Eukaryota</taxon>
        <taxon>Fungi</taxon>
        <taxon>Dikarya</taxon>
        <taxon>Ascomycota</taxon>
        <taxon>Pezizomycotina</taxon>
        <taxon>Sordariomycetes</taxon>
        <taxon>Hypocreomycetidae</taxon>
        <taxon>Hypocreales</taxon>
        <taxon>Nectriaceae</taxon>
        <taxon>Fusarium</taxon>
        <taxon>Fusarium lateritium species complex</taxon>
    </lineage>
</organism>
<reference evidence="2" key="2">
    <citation type="submission" date="2020-05" db="EMBL/GenBank/DDBJ databases">
        <authorList>
            <person name="Kim H.-S."/>
            <person name="Proctor R.H."/>
            <person name="Brown D.W."/>
        </authorList>
    </citation>
    <scope>NUCLEOTIDE SEQUENCE</scope>
    <source>
        <strain evidence="2">NRRL 20472</strain>
    </source>
</reference>
<name>A0A8H4WT02_9HYPO</name>
<dbReference type="Pfam" id="PF22041">
    <property type="entry name" value="GST_C_7"/>
    <property type="match status" value="1"/>
</dbReference>
<evidence type="ECO:0000313" key="3">
    <source>
        <dbReference type="Proteomes" id="UP000622797"/>
    </source>
</evidence>
<dbReference type="InterPro" id="IPR054416">
    <property type="entry name" value="GST_UstS-like_C"/>
</dbReference>
<sequence>MPTTSASSSPIIFYDIATRPPVEKTCCSPNPWKSRLALKFKDVALKVPACRKFADGKDFFTLPIIEDPATGSLIGDSFDIAVYLHKTYPSSGGGDLFPAQTLDFDFKHPFIQVPLSECRDSEFPEYAKLNMNVDAAFTAHTQLTVQGFPFDPATEDITRSDFAKRVGVTRWEDLALVGEERDKLMDSFRDMLGGLGKLFMTDTTGPFLLGTKVSYADMMVGAWLRMMHVTLPESEWTQVTSWHHGLFGKFSLLTNLSHVTLHYRAAQGCSDSIVNSRQEAINARGASYYRYGCLLRDIMIDPDSA</sequence>